<dbReference type="GeneID" id="85444215"/>
<gene>
    <name evidence="1" type="ORF">LY79DRAFT_578775</name>
</gene>
<keyword evidence="2" id="KW-1185">Reference proteome</keyword>
<evidence type="ECO:0000313" key="1">
    <source>
        <dbReference type="EMBL" id="KAK1594140.1"/>
    </source>
</evidence>
<comment type="caution">
    <text evidence="1">The sequence shown here is derived from an EMBL/GenBank/DDBJ whole genome shotgun (WGS) entry which is preliminary data.</text>
</comment>
<accession>A0AAD8V784</accession>
<organism evidence="1 2">
    <name type="scientific">Colletotrichum navitas</name>
    <dbReference type="NCBI Taxonomy" id="681940"/>
    <lineage>
        <taxon>Eukaryota</taxon>
        <taxon>Fungi</taxon>
        <taxon>Dikarya</taxon>
        <taxon>Ascomycota</taxon>
        <taxon>Pezizomycotina</taxon>
        <taxon>Sordariomycetes</taxon>
        <taxon>Hypocreomycetidae</taxon>
        <taxon>Glomerellales</taxon>
        <taxon>Glomerellaceae</taxon>
        <taxon>Colletotrichum</taxon>
        <taxon>Colletotrichum graminicola species complex</taxon>
    </lineage>
</organism>
<name>A0AAD8V784_9PEZI</name>
<dbReference type="EMBL" id="JAHLJV010000021">
    <property type="protein sequence ID" value="KAK1594140.1"/>
    <property type="molecule type" value="Genomic_DNA"/>
</dbReference>
<evidence type="ECO:0000313" key="2">
    <source>
        <dbReference type="Proteomes" id="UP001230504"/>
    </source>
</evidence>
<dbReference type="AlphaFoldDB" id="A0AAD8V784"/>
<protein>
    <submittedName>
        <fullName evidence="1">Uncharacterized protein</fullName>
    </submittedName>
</protein>
<proteinExistence type="predicted"/>
<dbReference type="Proteomes" id="UP001230504">
    <property type="component" value="Unassembled WGS sequence"/>
</dbReference>
<reference evidence="1" key="1">
    <citation type="submission" date="2021-06" db="EMBL/GenBank/DDBJ databases">
        <title>Comparative genomics, transcriptomics and evolutionary studies reveal genomic signatures of adaptation to plant cell wall in hemibiotrophic fungi.</title>
        <authorList>
            <consortium name="DOE Joint Genome Institute"/>
            <person name="Baroncelli R."/>
            <person name="Diaz J.F."/>
            <person name="Benocci T."/>
            <person name="Peng M."/>
            <person name="Battaglia E."/>
            <person name="Haridas S."/>
            <person name="Andreopoulos W."/>
            <person name="Labutti K."/>
            <person name="Pangilinan J."/>
            <person name="Floch G.L."/>
            <person name="Makela M.R."/>
            <person name="Henrissat B."/>
            <person name="Grigoriev I.V."/>
            <person name="Crouch J.A."/>
            <person name="De Vries R.P."/>
            <person name="Sukno S.A."/>
            <person name="Thon M.R."/>
        </authorList>
    </citation>
    <scope>NUCLEOTIDE SEQUENCE</scope>
    <source>
        <strain evidence="1">CBS 125086</strain>
    </source>
</reference>
<sequence>MVPQKEVRTPFTVPNRLFNHNSNLEPDRSISLVGDKPCQFVHDFANLDFLIHTSIKPINNDVSRTWVLQVQDHGVQELDEHFQLQFRGFVLTVITTVDYTSKFIALFATDVWSLAQNL</sequence>
<dbReference type="RefSeq" id="XP_060415361.1">
    <property type="nucleotide sequence ID" value="XM_060559975.1"/>
</dbReference>